<dbReference type="InterPro" id="IPR052579">
    <property type="entry name" value="Zinc_finger_SWIM"/>
</dbReference>
<evidence type="ECO:0000313" key="4">
    <source>
        <dbReference type="Proteomes" id="UP000265520"/>
    </source>
</evidence>
<dbReference type="PANTHER" id="PTHR31569:SF4">
    <property type="entry name" value="SWIM-TYPE DOMAIN-CONTAINING PROTEIN"/>
    <property type="match status" value="1"/>
</dbReference>
<evidence type="ECO:0000256" key="1">
    <source>
        <dbReference type="SAM" id="MobiDB-lite"/>
    </source>
</evidence>
<feature type="domain" description="MULE transposase" evidence="2">
    <location>
        <begin position="1"/>
        <end position="86"/>
    </location>
</feature>
<dbReference type="Proteomes" id="UP000265520">
    <property type="component" value="Unassembled WGS sequence"/>
</dbReference>
<reference evidence="3 4" key="1">
    <citation type="journal article" date="2018" name="Front. Plant Sci.">
        <title>Red Clover (Trifolium pratense) and Zigzag Clover (T. medium) - A Picture of Genomic Similarities and Differences.</title>
        <authorList>
            <person name="Dluhosova J."/>
            <person name="Istvanek J."/>
            <person name="Nedelnik J."/>
            <person name="Repkova J."/>
        </authorList>
    </citation>
    <scope>NUCLEOTIDE SEQUENCE [LARGE SCALE GENOMIC DNA]</scope>
    <source>
        <strain evidence="4">cv. 10/8</strain>
        <tissue evidence="3">Leaf</tissue>
    </source>
</reference>
<sequence length="118" mass="13602">NKYRLPLFEIVGSTSTGKTYSVAFAFLTKEKEDNFVWALPSFRGILRCQDDMKVIVTNRDQTLMNAVNIVFPKCTPLLCRYHILKNIKANFIKKAKLGKKSEKMQSMEKRENTLGKHS</sequence>
<comment type="caution">
    <text evidence="3">The sequence shown here is derived from an EMBL/GenBank/DDBJ whole genome shotgun (WGS) entry which is preliminary data.</text>
</comment>
<dbReference type="Pfam" id="PF10551">
    <property type="entry name" value="MULE"/>
    <property type="match status" value="1"/>
</dbReference>
<dbReference type="InterPro" id="IPR018289">
    <property type="entry name" value="MULE_transposase_dom"/>
</dbReference>
<accession>A0A392RVP3</accession>
<feature type="compositionally biased region" description="Basic and acidic residues" evidence="1">
    <location>
        <begin position="99"/>
        <end position="118"/>
    </location>
</feature>
<dbReference type="PANTHER" id="PTHR31569">
    <property type="entry name" value="SWIM-TYPE DOMAIN-CONTAINING PROTEIN"/>
    <property type="match status" value="1"/>
</dbReference>
<name>A0A392RVP3_9FABA</name>
<feature type="region of interest" description="Disordered" evidence="1">
    <location>
        <begin position="98"/>
        <end position="118"/>
    </location>
</feature>
<dbReference type="EMBL" id="LXQA010279818">
    <property type="protein sequence ID" value="MCI40449.1"/>
    <property type="molecule type" value="Genomic_DNA"/>
</dbReference>
<evidence type="ECO:0000313" key="3">
    <source>
        <dbReference type="EMBL" id="MCI40449.1"/>
    </source>
</evidence>
<keyword evidence="4" id="KW-1185">Reference proteome</keyword>
<protein>
    <submittedName>
        <fullName evidence="3">Protein FAR1-RELATED SEQUENCE 5-like</fullName>
    </submittedName>
</protein>
<evidence type="ECO:0000259" key="2">
    <source>
        <dbReference type="Pfam" id="PF10551"/>
    </source>
</evidence>
<feature type="non-terminal residue" evidence="3">
    <location>
        <position position="1"/>
    </location>
</feature>
<dbReference type="AlphaFoldDB" id="A0A392RVP3"/>
<organism evidence="3 4">
    <name type="scientific">Trifolium medium</name>
    <dbReference type="NCBI Taxonomy" id="97028"/>
    <lineage>
        <taxon>Eukaryota</taxon>
        <taxon>Viridiplantae</taxon>
        <taxon>Streptophyta</taxon>
        <taxon>Embryophyta</taxon>
        <taxon>Tracheophyta</taxon>
        <taxon>Spermatophyta</taxon>
        <taxon>Magnoliopsida</taxon>
        <taxon>eudicotyledons</taxon>
        <taxon>Gunneridae</taxon>
        <taxon>Pentapetalae</taxon>
        <taxon>rosids</taxon>
        <taxon>fabids</taxon>
        <taxon>Fabales</taxon>
        <taxon>Fabaceae</taxon>
        <taxon>Papilionoideae</taxon>
        <taxon>50 kb inversion clade</taxon>
        <taxon>NPAAA clade</taxon>
        <taxon>Hologalegina</taxon>
        <taxon>IRL clade</taxon>
        <taxon>Trifolieae</taxon>
        <taxon>Trifolium</taxon>
    </lineage>
</organism>
<proteinExistence type="predicted"/>